<dbReference type="RefSeq" id="WP_254287601.1">
    <property type="nucleotide sequence ID" value="NZ_JAMLDY010000002.1"/>
</dbReference>
<dbReference type="GO" id="GO:0043565">
    <property type="term" value="F:sequence-specific DNA binding"/>
    <property type="evidence" value="ECO:0007669"/>
    <property type="project" value="TreeGrafter"/>
</dbReference>
<dbReference type="InterPro" id="IPR036388">
    <property type="entry name" value="WH-like_DNA-bd_sf"/>
</dbReference>
<proteinExistence type="inferred from homology"/>
<gene>
    <name evidence="6" type="ORF">M9979_01650</name>
</gene>
<evidence type="ECO:0000256" key="3">
    <source>
        <dbReference type="ARBA" id="ARBA00023125"/>
    </source>
</evidence>
<dbReference type="InterPro" id="IPR058163">
    <property type="entry name" value="LysR-type_TF_proteobact-type"/>
</dbReference>
<dbReference type="InterPro" id="IPR005119">
    <property type="entry name" value="LysR_subst-bd"/>
</dbReference>
<dbReference type="GO" id="GO:0006351">
    <property type="term" value="P:DNA-templated transcription"/>
    <property type="evidence" value="ECO:0007669"/>
    <property type="project" value="TreeGrafter"/>
</dbReference>
<dbReference type="AlphaFoldDB" id="A0A9X2KSA3"/>
<dbReference type="GO" id="GO:0003700">
    <property type="term" value="F:DNA-binding transcription factor activity"/>
    <property type="evidence" value="ECO:0007669"/>
    <property type="project" value="InterPro"/>
</dbReference>
<dbReference type="SUPFAM" id="SSF46785">
    <property type="entry name" value="Winged helix' DNA-binding domain"/>
    <property type="match status" value="1"/>
</dbReference>
<dbReference type="EMBL" id="JAMLDY010000002">
    <property type="protein sequence ID" value="MCP3733588.1"/>
    <property type="molecule type" value="Genomic_DNA"/>
</dbReference>
<evidence type="ECO:0000313" key="7">
    <source>
        <dbReference type="Proteomes" id="UP001139486"/>
    </source>
</evidence>
<dbReference type="PROSITE" id="PS50931">
    <property type="entry name" value="HTH_LYSR"/>
    <property type="match status" value="1"/>
</dbReference>
<dbReference type="Proteomes" id="UP001139486">
    <property type="component" value="Unassembled WGS sequence"/>
</dbReference>
<organism evidence="6 7">
    <name type="scientific">Sphingomonas liriopis</name>
    <dbReference type="NCBI Taxonomy" id="2949094"/>
    <lineage>
        <taxon>Bacteria</taxon>
        <taxon>Pseudomonadati</taxon>
        <taxon>Pseudomonadota</taxon>
        <taxon>Alphaproteobacteria</taxon>
        <taxon>Sphingomonadales</taxon>
        <taxon>Sphingomonadaceae</taxon>
        <taxon>Sphingomonas</taxon>
    </lineage>
</organism>
<evidence type="ECO:0000313" key="6">
    <source>
        <dbReference type="EMBL" id="MCP3733588.1"/>
    </source>
</evidence>
<keyword evidence="2" id="KW-0805">Transcription regulation</keyword>
<protein>
    <submittedName>
        <fullName evidence="6">LysR family transcriptional regulator</fullName>
    </submittedName>
</protein>
<dbReference type="Pfam" id="PF03466">
    <property type="entry name" value="LysR_substrate"/>
    <property type="match status" value="1"/>
</dbReference>
<feature type="domain" description="HTH lysR-type" evidence="5">
    <location>
        <begin position="2"/>
        <end position="59"/>
    </location>
</feature>
<dbReference type="Gene3D" id="3.40.190.290">
    <property type="match status" value="1"/>
</dbReference>
<evidence type="ECO:0000256" key="1">
    <source>
        <dbReference type="ARBA" id="ARBA00009437"/>
    </source>
</evidence>
<reference evidence="6" key="1">
    <citation type="submission" date="2022-05" db="EMBL/GenBank/DDBJ databases">
        <title>Sphingomonas sp. strain RP10 Genome sequencing and assembly.</title>
        <authorList>
            <person name="Kim I."/>
        </authorList>
    </citation>
    <scope>NUCLEOTIDE SEQUENCE</scope>
    <source>
        <strain evidence="6">RP10</strain>
    </source>
</reference>
<dbReference type="PANTHER" id="PTHR30537">
    <property type="entry name" value="HTH-TYPE TRANSCRIPTIONAL REGULATOR"/>
    <property type="match status" value="1"/>
</dbReference>
<dbReference type="InterPro" id="IPR036390">
    <property type="entry name" value="WH_DNA-bd_sf"/>
</dbReference>
<dbReference type="SUPFAM" id="SSF53850">
    <property type="entry name" value="Periplasmic binding protein-like II"/>
    <property type="match status" value="1"/>
</dbReference>
<evidence type="ECO:0000256" key="4">
    <source>
        <dbReference type="ARBA" id="ARBA00023163"/>
    </source>
</evidence>
<evidence type="ECO:0000256" key="2">
    <source>
        <dbReference type="ARBA" id="ARBA00023015"/>
    </source>
</evidence>
<comment type="similarity">
    <text evidence="1">Belongs to the LysR transcriptional regulatory family.</text>
</comment>
<dbReference type="Pfam" id="PF00126">
    <property type="entry name" value="HTH_1"/>
    <property type="match status" value="1"/>
</dbReference>
<accession>A0A9X2KSA3</accession>
<dbReference type="InterPro" id="IPR000847">
    <property type="entry name" value="LysR_HTH_N"/>
</dbReference>
<keyword evidence="3" id="KW-0238">DNA-binding</keyword>
<comment type="caution">
    <text evidence="6">The sequence shown here is derived from an EMBL/GenBank/DDBJ whole genome shotgun (WGS) entry which is preliminary data.</text>
</comment>
<keyword evidence="4" id="KW-0804">Transcription</keyword>
<keyword evidence="7" id="KW-1185">Reference proteome</keyword>
<sequence length="281" mass="30112">MFDWQDMRCFLAAAKVGSLTGAAVELGVDHATIGRRVAKLEAAIGVKLIHRLPRSMQLTDQGAALLAAAGPMGDSAEAIGRHLRGQVEGLCGRVTVSALPALAAFVIAPRLPRLCEEHPGLRLILSATSMVASLERGDADIAIGFVRPALAGRIVRRIGNLRFSLYGAAAMAAQRPEDWQFVGFEESLAGIVQQTWLDDFALARPFVLRTNDVTTQLAATRAGLGAALLPCILADADGGLVRLDTDRPPPSRPLWMSVHGDVRRSPVVRVVMDHMIRTFAD</sequence>
<dbReference type="Gene3D" id="1.10.10.10">
    <property type="entry name" value="Winged helix-like DNA-binding domain superfamily/Winged helix DNA-binding domain"/>
    <property type="match status" value="1"/>
</dbReference>
<evidence type="ECO:0000259" key="5">
    <source>
        <dbReference type="PROSITE" id="PS50931"/>
    </source>
</evidence>
<name>A0A9X2KSA3_9SPHN</name>
<dbReference type="PANTHER" id="PTHR30537:SF3">
    <property type="entry name" value="TRANSCRIPTIONAL REGULATORY PROTEIN"/>
    <property type="match status" value="1"/>
</dbReference>